<dbReference type="AlphaFoldDB" id="A0A0H2RV12"/>
<dbReference type="Proteomes" id="UP000053477">
    <property type="component" value="Unassembled WGS sequence"/>
</dbReference>
<dbReference type="InParanoid" id="A0A0H2RV12"/>
<keyword evidence="1" id="KW-0812">Transmembrane</keyword>
<evidence type="ECO:0000313" key="3">
    <source>
        <dbReference type="Proteomes" id="UP000053477"/>
    </source>
</evidence>
<feature type="transmembrane region" description="Helical" evidence="1">
    <location>
        <begin position="244"/>
        <end position="266"/>
    </location>
</feature>
<dbReference type="EMBL" id="KQ085926">
    <property type="protein sequence ID" value="KLO15684.1"/>
    <property type="molecule type" value="Genomic_DNA"/>
</dbReference>
<dbReference type="PANTHER" id="PTHR35152:SF1">
    <property type="entry name" value="DOMAIN SIGNALLING PROTEIN, PUTATIVE (AFU_ORTHOLOGUE AFUA_5G11310)-RELATED"/>
    <property type="match status" value="1"/>
</dbReference>
<organism evidence="2 3">
    <name type="scientific">Schizopora paradoxa</name>
    <dbReference type="NCBI Taxonomy" id="27342"/>
    <lineage>
        <taxon>Eukaryota</taxon>
        <taxon>Fungi</taxon>
        <taxon>Dikarya</taxon>
        <taxon>Basidiomycota</taxon>
        <taxon>Agaricomycotina</taxon>
        <taxon>Agaricomycetes</taxon>
        <taxon>Hymenochaetales</taxon>
        <taxon>Schizoporaceae</taxon>
        <taxon>Schizopora</taxon>
    </lineage>
</organism>
<evidence type="ECO:0000313" key="2">
    <source>
        <dbReference type="EMBL" id="KLO15684.1"/>
    </source>
</evidence>
<sequence length="919" mass="101309">MSSFIFSSLIPALQAEQSVALIAFKTNAGIIIGGYFMTVVGALSAFRLFSLANNDDQINLRKLGALVLSGLLLSLGSWSCQLINGRIALQPETATQPTFVQFNPRFVSLSILVPSLLICGSSVALGISRMASCCRCIICGLVIGFSVDLMQYSLLLSTPLETHFNSARLGLSFLLCVFASIFACATLVFLKQKWATCSCIRFVVPVIFGAGISGANSLALSGTVFLEQTGSQITSRAAKLYWDGITLCVPSALAAVLCLTSIYIVVKDFARNKWRCPIPPSPKLIIASVAISAEGRVLVDDRGLLPMQVVDLDGLSKNVMNELKTHRDVFHWLYTLSFDWTLLAPFMLSIRERMQWCGVEGRIRAAFDLAQPTIRPRSTSSDETLKVRLLEATVRLAEDVNVPVEDLGHLYDRTLTTGTHMGIGEFLILSEHEATQLRDLEKSLQSCTPGDHTGLMLFFVREFPSGTLSPEVDQLQRYAQKGYRLQYMRRFRDALAQSMNASQRDVDKILLGCRDYLRSGTRPILEPSATYVSLVADRIGANGTEEVLVYDVAKHQIPSARLELKVFTPEMQRWLRNISAEVRTAGAFLELCNEDVEKSDEEILMTRLSSIMCDCFGEPYLYDFKKALADALERLLLELNFIEGLPSKAYLLSPMVVDVPSSGRAPAHLIVFKLDVSSTADPDSLPDVQQADGGIHTVNIMSDTYYTSSSGSCKTTTPATFTYTPRSLFDISQCMMLGETDDLMSELAESLKRMYPEPVTRPSTRRTVLGTDRALVSTFSIDSFSEIDVGDDDLPSPTRLRYLETTKNGLRVLGLALQKAFSIFYYEERKVESPRESEGVIRSVGTSTLVSADDAHLCSATSGYPPSRNAMEVKSNGHPYLQPRMPSPVVLATFPVHHKRRSSSVISFVASDETVTNVL</sequence>
<name>A0A0H2RV12_9AGAM</name>
<proteinExistence type="predicted"/>
<keyword evidence="1" id="KW-0472">Membrane</keyword>
<feature type="transmembrane region" description="Helical" evidence="1">
    <location>
        <begin position="169"/>
        <end position="190"/>
    </location>
</feature>
<evidence type="ECO:0008006" key="4">
    <source>
        <dbReference type="Google" id="ProtNLM"/>
    </source>
</evidence>
<keyword evidence="3" id="KW-1185">Reference proteome</keyword>
<evidence type="ECO:0000256" key="1">
    <source>
        <dbReference type="SAM" id="Phobius"/>
    </source>
</evidence>
<keyword evidence="1" id="KW-1133">Transmembrane helix</keyword>
<dbReference type="PANTHER" id="PTHR35152">
    <property type="entry name" value="DOMAIN SIGNALLING PROTEIN, PUTATIVE (AFU_ORTHOLOGUE AFUA_5G11310)-RELATED"/>
    <property type="match status" value="1"/>
</dbReference>
<dbReference type="OrthoDB" id="264015at2759"/>
<feature type="transmembrane region" description="Helical" evidence="1">
    <location>
        <begin position="30"/>
        <end position="51"/>
    </location>
</feature>
<feature type="transmembrane region" description="Helical" evidence="1">
    <location>
        <begin position="202"/>
        <end position="224"/>
    </location>
</feature>
<reference evidence="2 3" key="1">
    <citation type="submission" date="2015-04" db="EMBL/GenBank/DDBJ databases">
        <title>Complete genome sequence of Schizopora paradoxa KUC8140, a cosmopolitan wood degrader in East Asia.</title>
        <authorList>
            <consortium name="DOE Joint Genome Institute"/>
            <person name="Min B."/>
            <person name="Park H."/>
            <person name="Jang Y."/>
            <person name="Kim J.-J."/>
            <person name="Kim K.H."/>
            <person name="Pangilinan J."/>
            <person name="Lipzen A."/>
            <person name="Riley R."/>
            <person name="Grigoriev I.V."/>
            <person name="Spatafora J.W."/>
            <person name="Choi I.-G."/>
        </authorList>
    </citation>
    <scope>NUCLEOTIDE SEQUENCE [LARGE SCALE GENOMIC DNA]</scope>
    <source>
        <strain evidence="2 3">KUC8140</strain>
    </source>
</reference>
<dbReference type="STRING" id="27342.A0A0H2RV12"/>
<gene>
    <name evidence="2" type="ORF">SCHPADRAFT_995683</name>
</gene>
<protein>
    <recommendedName>
        <fullName evidence="4">MHYT domain-containing protein</fullName>
    </recommendedName>
</protein>
<feature type="transmembrane region" description="Helical" evidence="1">
    <location>
        <begin position="104"/>
        <end position="125"/>
    </location>
</feature>
<feature type="transmembrane region" description="Helical" evidence="1">
    <location>
        <begin position="63"/>
        <end position="84"/>
    </location>
</feature>
<feature type="transmembrane region" description="Helical" evidence="1">
    <location>
        <begin position="137"/>
        <end position="157"/>
    </location>
</feature>
<accession>A0A0H2RV12</accession>
<feature type="transmembrane region" description="Helical" evidence="1">
    <location>
        <begin position="329"/>
        <end position="348"/>
    </location>
</feature>